<dbReference type="PROSITE" id="PS51192">
    <property type="entry name" value="HELICASE_ATP_BIND_1"/>
    <property type="match status" value="1"/>
</dbReference>
<keyword evidence="3 5" id="KW-0347">Helicase</keyword>
<reference evidence="6" key="1">
    <citation type="submission" date="2020-04" db="EMBL/GenBank/DDBJ databases">
        <authorList>
            <person name="Alioto T."/>
            <person name="Alioto T."/>
            <person name="Gomez Garrido J."/>
        </authorList>
    </citation>
    <scope>NUCLEOTIDE SEQUENCE</scope>
    <source>
        <strain evidence="6">A484AB</strain>
    </source>
</reference>
<evidence type="ECO:0000313" key="6">
    <source>
        <dbReference type="EMBL" id="CAB4014457.1"/>
    </source>
</evidence>
<dbReference type="OrthoDB" id="7396459at2759"/>
<sequence length="121" mass="13723">MYLLHPNRVYKMADCWSNLNPPLSESTLNVLDEIGFKTMTPIQSVAIPLFLTNKDVAAEAVTGSGKTLAFVIPIIEILIKQHKERKWKIHDVLAIIVTPTRELAIQIDEVLQQFTKHLSFL</sequence>
<dbReference type="Gene3D" id="3.40.50.300">
    <property type="entry name" value="P-loop containing nucleotide triphosphate hydrolases"/>
    <property type="match status" value="1"/>
</dbReference>
<keyword evidence="4 5" id="KW-0067">ATP-binding</keyword>
<keyword evidence="7" id="KW-1185">Reference proteome</keyword>
<keyword evidence="1 5" id="KW-0547">Nucleotide-binding</keyword>
<dbReference type="PANTHER" id="PTHR24031">
    <property type="entry name" value="RNA HELICASE"/>
    <property type="match status" value="1"/>
</dbReference>
<dbReference type="AlphaFoldDB" id="A0A7D9IPW2"/>
<dbReference type="InterPro" id="IPR014014">
    <property type="entry name" value="RNA_helicase_DEAD_Q_motif"/>
</dbReference>
<dbReference type="InterPro" id="IPR014001">
    <property type="entry name" value="Helicase_ATP-bd"/>
</dbReference>
<dbReference type="SUPFAM" id="SSF52540">
    <property type="entry name" value="P-loop containing nucleoside triphosphate hydrolases"/>
    <property type="match status" value="1"/>
</dbReference>
<feature type="non-terminal residue" evidence="6">
    <location>
        <position position="121"/>
    </location>
</feature>
<organism evidence="6 7">
    <name type="scientific">Paramuricea clavata</name>
    <name type="common">Red gorgonian</name>
    <name type="synonym">Violescent sea-whip</name>
    <dbReference type="NCBI Taxonomy" id="317549"/>
    <lineage>
        <taxon>Eukaryota</taxon>
        <taxon>Metazoa</taxon>
        <taxon>Cnidaria</taxon>
        <taxon>Anthozoa</taxon>
        <taxon>Octocorallia</taxon>
        <taxon>Malacalcyonacea</taxon>
        <taxon>Plexauridae</taxon>
        <taxon>Paramuricea</taxon>
    </lineage>
</organism>
<dbReference type="PROSITE" id="PS51195">
    <property type="entry name" value="Q_MOTIF"/>
    <property type="match status" value="1"/>
</dbReference>
<gene>
    <name evidence="6" type="ORF">PACLA_8A089319</name>
</gene>
<comment type="catalytic activity">
    <reaction evidence="5">
        <text>ATP + H2O = ADP + phosphate + H(+)</text>
        <dbReference type="Rhea" id="RHEA:13065"/>
        <dbReference type="ChEBI" id="CHEBI:15377"/>
        <dbReference type="ChEBI" id="CHEBI:15378"/>
        <dbReference type="ChEBI" id="CHEBI:30616"/>
        <dbReference type="ChEBI" id="CHEBI:43474"/>
        <dbReference type="ChEBI" id="CHEBI:456216"/>
        <dbReference type="EC" id="3.6.4.13"/>
    </reaction>
</comment>
<evidence type="ECO:0000256" key="4">
    <source>
        <dbReference type="ARBA" id="ARBA00022840"/>
    </source>
</evidence>
<comment type="caution">
    <text evidence="6">The sequence shown here is derived from an EMBL/GenBank/DDBJ whole genome shotgun (WGS) entry which is preliminary data.</text>
</comment>
<dbReference type="GO" id="GO:0005524">
    <property type="term" value="F:ATP binding"/>
    <property type="evidence" value="ECO:0007669"/>
    <property type="project" value="UniProtKB-UniRule"/>
</dbReference>
<evidence type="ECO:0000256" key="1">
    <source>
        <dbReference type="ARBA" id="ARBA00022741"/>
    </source>
</evidence>
<dbReference type="EMBL" id="CACRXK020008308">
    <property type="protein sequence ID" value="CAB4014457.1"/>
    <property type="molecule type" value="Genomic_DNA"/>
</dbReference>
<comment type="similarity">
    <text evidence="5">Belongs to the DEAD box helicase family.</text>
</comment>
<accession>A0A7D9IPW2</accession>
<name>A0A7D9IPW2_PARCT</name>
<keyword evidence="5" id="KW-0694">RNA-binding</keyword>
<comment type="domain">
    <text evidence="5">The Q motif is unique to and characteristic of the DEAD box family of RNA helicases and controls ATP binding and hydrolysis.</text>
</comment>
<dbReference type="GO" id="GO:0003723">
    <property type="term" value="F:RNA binding"/>
    <property type="evidence" value="ECO:0007669"/>
    <property type="project" value="UniProtKB-UniRule"/>
</dbReference>
<dbReference type="GO" id="GO:0003724">
    <property type="term" value="F:RNA helicase activity"/>
    <property type="evidence" value="ECO:0007669"/>
    <property type="project" value="UniProtKB-EC"/>
</dbReference>
<dbReference type="Pfam" id="PF00270">
    <property type="entry name" value="DEAD"/>
    <property type="match status" value="1"/>
</dbReference>
<dbReference type="Proteomes" id="UP001152795">
    <property type="component" value="Unassembled WGS sequence"/>
</dbReference>
<dbReference type="EC" id="3.6.4.13" evidence="5"/>
<evidence type="ECO:0000256" key="2">
    <source>
        <dbReference type="ARBA" id="ARBA00022801"/>
    </source>
</evidence>
<evidence type="ECO:0000256" key="5">
    <source>
        <dbReference type="RuleBase" id="RU365068"/>
    </source>
</evidence>
<dbReference type="InterPro" id="IPR011545">
    <property type="entry name" value="DEAD/DEAH_box_helicase_dom"/>
</dbReference>
<evidence type="ECO:0000256" key="3">
    <source>
        <dbReference type="ARBA" id="ARBA00022806"/>
    </source>
</evidence>
<comment type="function">
    <text evidence="5">RNA helicase.</text>
</comment>
<dbReference type="InterPro" id="IPR027417">
    <property type="entry name" value="P-loop_NTPase"/>
</dbReference>
<proteinExistence type="inferred from homology"/>
<evidence type="ECO:0000313" key="7">
    <source>
        <dbReference type="Proteomes" id="UP001152795"/>
    </source>
</evidence>
<dbReference type="GO" id="GO:0016787">
    <property type="term" value="F:hydrolase activity"/>
    <property type="evidence" value="ECO:0007669"/>
    <property type="project" value="UniProtKB-KW"/>
</dbReference>
<keyword evidence="2 5" id="KW-0378">Hydrolase</keyword>
<protein>
    <recommendedName>
        <fullName evidence="5">ATP-dependent RNA helicase</fullName>
        <ecNumber evidence="5">3.6.4.13</ecNumber>
    </recommendedName>
</protein>